<protein>
    <submittedName>
        <fullName evidence="1">Uncharacterized protein</fullName>
    </submittedName>
</protein>
<dbReference type="EMBL" id="CP042425">
    <property type="protein sequence ID" value="QEL17326.1"/>
    <property type="molecule type" value="Genomic_DNA"/>
</dbReference>
<reference evidence="2" key="1">
    <citation type="submission" date="2019-08" db="EMBL/GenBank/DDBJ databases">
        <title>Limnoglobus roseus gen. nov., sp. nov., a novel freshwater planctomycete with a giant genome from the family Gemmataceae.</title>
        <authorList>
            <person name="Kulichevskaya I.S."/>
            <person name="Naumoff D.G."/>
            <person name="Miroshnikov K."/>
            <person name="Ivanova A."/>
            <person name="Philippov D.A."/>
            <person name="Hakobyan A."/>
            <person name="Rijpstra I.C."/>
            <person name="Sinninghe Damste J.S."/>
            <person name="Liesack W."/>
            <person name="Dedysh S.N."/>
        </authorList>
    </citation>
    <scope>NUCLEOTIDE SEQUENCE [LARGE SCALE GENOMIC DNA]</scope>
    <source>
        <strain evidence="2">PX52</strain>
    </source>
</reference>
<dbReference type="Proteomes" id="UP000324974">
    <property type="component" value="Chromosome"/>
</dbReference>
<dbReference type="AlphaFoldDB" id="A0A5C1AH57"/>
<dbReference type="InterPro" id="IPR011990">
    <property type="entry name" value="TPR-like_helical_dom_sf"/>
</dbReference>
<gene>
    <name evidence="1" type="ORF">PX52LOC_04309</name>
</gene>
<dbReference type="SUPFAM" id="SSF48452">
    <property type="entry name" value="TPR-like"/>
    <property type="match status" value="1"/>
</dbReference>
<name>A0A5C1AH57_9BACT</name>
<dbReference type="NCBIfam" id="NF047558">
    <property type="entry name" value="TPR_END_plus"/>
    <property type="match status" value="1"/>
</dbReference>
<accession>A0A5C1AH57</accession>
<proteinExistence type="predicted"/>
<dbReference type="KEGG" id="lrs:PX52LOC_04309"/>
<dbReference type="Gene3D" id="1.25.40.10">
    <property type="entry name" value="Tetratricopeptide repeat domain"/>
    <property type="match status" value="1"/>
</dbReference>
<keyword evidence="2" id="KW-1185">Reference proteome</keyword>
<evidence type="ECO:0000313" key="1">
    <source>
        <dbReference type="EMBL" id="QEL17326.1"/>
    </source>
</evidence>
<sequence>MPNSGKRPNPSPEPARGSALAMLAERPQVDFELEFFDALLARVPDFAEVLRAQASNFTVKGRFKDGLRVDQRLVAVRPQDATAHYNLACRYAILKQRDLAMKTLRRAVELGYRDFRFMVQDTDLESIQKDPRFRAMLREFGIK</sequence>
<organism evidence="1 2">
    <name type="scientific">Limnoglobus roseus</name>
    <dbReference type="NCBI Taxonomy" id="2598579"/>
    <lineage>
        <taxon>Bacteria</taxon>
        <taxon>Pseudomonadati</taxon>
        <taxon>Planctomycetota</taxon>
        <taxon>Planctomycetia</taxon>
        <taxon>Gemmatales</taxon>
        <taxon>Gemmataceae</taxon>
        <taxon>Limnoglobus</taxon>
    </lineage>
</organism>
<evidence type="ECO:0000313" key="2">
    <source>
        <dbReference type="Proteomes" id="UP000324974"/>
    </source>
</evidence>